<dbReference type="GO" id="GO:0006935">
    <property type="term" value="P:chemotaxis"/>
    <property type="evidence" value="ECO:0007669"/>
    <property type="project" value="InterPro"/>
</dbReference>
<dbReference type="Gene3D" id="1.10.287.950">
    <property type="entry name" value="Methyl-accepting chemotaxis protein"/>
    <property type="match status" value="1"/>
</dbReference>
<dbReference type="PROSITE" id="PS50111">
    <property type="entry name" value="CHEMOTAXIS_TRANSDUC_2"/>
    <property type="match status" value="1"/>
</dbReference>
<dbReference type="InterPro" id="IPR004089">
    <property type="entry name" value="MCPsignal_dom"/>
</dbReference>
<feature type="domain" description="Methyl-accepting transducer" evidence="5">
    <location>
        <begin position="51"/>
        <end position="304"/>
    </location>
</feature>
<gene>
    <name evidence="6" type="ORF">EYW49_10935</name>
</gene>
<dbReference type="OrthoDB" id="5292315at2"/>
<sequence length="375" mass="39521">MRELEVMVTPSTRPADPIRAAPDWNPPPDGTAFLERWLGLSLTQQRALRALIDEVGLTSDHTESNVQDLSVRFQQIAATTRQQATTVHDMVTSIRTVRIDGAEIPLADVAAGLGATLHGLIDKVSGLSSRGGALVGALDGVLDELKSVETSVAEIDKINRQTNLLALNAKIEAARAGTAGLGFAVVADEVRDLAKAVNTLSSVIRGQIGSIAGGLRKSHGLLEEIAAVDMSAENHAADVRVRTVMRSLIDQNSRFADVLRETAATTEKITGDVSAAVVGMQFQDLAKQQLENVAGVLRTLADAQSGLSADTVEGTDLDRDAATLDRALADRILAGCTLSEVKKRLSAALLGTPLVETRAGPLAAPIADDDGIEFF</sequence>
<dbReference type="PRINTS" id="PR00260">
    <property type="entry name" value="CHEMTRNSDUCR"/>
</dbReference>
<dbReference type="SUPFAM" id="SSF58104">
    <property type="entry name" value="Methyl-accepting chemotaxis protein (MCP) signaling domain"/>
    <property type="match status" value="1"/>
</dbReference>
<dbReference type="GO" id="GO:0016020">
    <property type="term" value="C:membrane"/>
    <property type="evidence" value="ECO:0007669"/>
    <property type="project" value="InterPro"/>
</dbReference>
<dbReference type="GO" id="GO:0007165">
    <property type="term" value="P:signal transduction"/>
    <property type="evidence" value="ECO:0007669"/>
    <property type="project" value="UniProtKB-KW"/>
</dbReference>
<dbReference type="InterPro" id="IPR004090">
    <property type="entry name" value="Chemotax_Me-accpt_rcpt"/>
</dbReference>
<evidence type="ECO:0000256" key="1">
    <source>
        <dbReference type="ARBA" id="ARBA00023224"/>
    </source>
</evidence>
<accession>A0A4Q9VRF2</accession>
<evidence type="ECO:0000256" key="4">
    <source>
        <dbReference type="SAM" id="MobiDB-lite"/>
    </source>
</evidence>
<evidence type="ECO:0000259" key="5">
    <source>
        <dbReference type="PROSITE" id="PS50111"/>
    </source>
</evidence>
<proteinExistence type="inferred from homology"/>
<evidence type="ECO:0000313" key="7">
    <source>
        <dbReference type="Proteomes" id="UP000292781"/>
    </source>
</evidence>
<evidence type="ECO:0000256" key="2">
    <source>
        <dbReference type="ARBA" id="ARBA00029447"/>
    </source>
</evidence>
<dbReference type="SMART" id="SM00283">
    <property type="entry name" value="MA"/>
    <property type="match status" value="1"/>
</dbReference>
<reference evidence="6 7" key="1">
    <citation type="submission" date="2019-02" db="EMBL/GenBank/DDBJ databases">
        <title>Siculibacillus lacustris gen. nov., sp. nov., a new rosette-forming bacterium isolated from a freshwater crater lake (Lake St. Ana, Romania).</title>
        <authorList>
            <person name="Felfoldi T."/>
            <person name="Marton Z."/>
            <person name="Szabo A."/>
            <person name="Mentes A."/>
            <person name="Boka K."/>
            <person name="Marialigeti K."/>
            <person name="Mathe I."/>
            <person name="Koncz M."/>
            <person name="Schumann P."/>
            <person name="Toth E."/>
        </authorList>
    </citation>
    <scope>NUCLEOTIDE SEQUENCE [LARGE SCALE GENOMIC DNA]</scope>
    <source>
        <strain evidence="6 7">SA-279</strain>
    </source>
</reference>
<evidence type="ECO:0000256" key="3">
    <source>
        <dbReference type="PROSITE-ProRule" id="PRU00284"/>
    </source>
</evidence>
<dbReference type="Pfam" id="PF00015">
    <property type="entry name" value="MCPsignal"/>
    <property type="match status" value="1"/>
</dbReference>
<protein>
    <submittedName>
        <fullName evidence="6">Methyl-accepting chemotaxis protein</fullName>
    </submittedName>
</protein>
<evidence type="ECO:0000313" key="6">
    <source>
        <dbReference type="EMBL" id="TBW37617.1"/>
    </source>
</evidence>
<keyword evidence="1 3" id="KW-0807">Transducer</keyword>
<dbReference type="GO" id="GO:0004888">
    <property type="term" value="F:transmembrane signaling receptor activity"/>
    <property type="evidence" value="ECO:0007669"/>
    <property type="project" value="InterPro"/>
</dbReference>
<dbReference type="EMBL" id="SJFN01000014">
    <property type="protein sequence ID" value="TBW37617.1"/>
    <property type="molecule type" value="Genomic_DNA"/>
</dbReference>
<name>A0A4Q9VRF2_9HYPH</name>
<dbReference type="PANTHER" id="PTHR32089">
    <property type="entry name" value="METHYL-ACCEPTING CHEMOTAXIS PROTEIN MCPB"/>
    <property type="match status" value="1"/>
</dbReference>
<comment type="caution">
    <text evidence="6">The sequence shown here is derived from an EMBL/GenBank/DDBJ whole genome shotgun (WGS) entry which is preliminary data.</text>
</comment>
<dbReference type="Proteomes" id="UP000292781">
    <property type="component" value="Unassembled WGS sequence"/>
</dbReference>
<dbReference type="AlphaFoldDB" id="A0A4Q9VRF2"/>
<comment type="similarity">
    <text evidence="2">Belongs to the methyl-accepting chemotaxis (MCP) protein family.</text>
</comment>
<feature type="region of interest" description="Disordered" evidence="4">
    <location>
        <begin position="1"/>
        <end position="24"/>
    </location>
</feature>
<dbReference type="PANTHER" id="PTHR32089:SF112">
    <property type="entry name" value="LYSOZYME-LIKE PROTEIN-RELATED"/>
    <property type="match status" value="1"/>
</dbReference>
<keyword evidence="7" id="KW-1185">Reference proteome</keyword>
<organism evidence="6 7">
    <name type="scientific">Siculibacillus lacustris</name>
    <dbReference type="NCBI Taxonomy" id="1549641"/>
    <lineage>
        <taxon>Bacteria</taxon>
        <taxon>Pseudomonadati</taxon>
        <taxon>Pseudomonadota</taxon>
        <taxon>Alphaproteobacteria</taxon>
        <taxon>Hyphomicrobiales</taxon>
        <taxon>Ancalomicrobiaceae</taxon>
        <taxon>Siculibacillus</taxon>
    </lineage>
</organism>